<sequence length="88" mass="9125">MSATTYYAATAAERLAEAQRTLDTHITSSATGLCLACGTLGPCRKHEAASGVFERSARLPRRRPGLTRPELVGARLVSARGGLLGGAA</sequence>
<accession>A0ABQ4C4D8</accession>
<evidence type="ECO:0008006" key="3">
    <source>
        <dbReference type="Google" id="ProtNLM"/>
    </source>
</evidence>
<organism evidence="1 2">
    <name type="scientific">Asanoa iriomotensis</name>
    <dbReference type="NCBI Taxonomy" id="234613"/>
    <lineage>
        <taxon>Bacteria</taxon>
        <taxon>Bacillati</taxon>
        <taxon>Actinomycetota</taxon>
        <taxon>Actinomycetes</taxon>
        <taxon>Micromonosporales</taxon>
        <taxon>Micromonosporaceae</taxon>
        <taxon>Asanoa</taxon>
    </lineage>
</organism>
<evidence type="ECO:0000313" key="2">
    <source>
        <dbReference type="Proteomes" id="UP000624325"/>
    </source>
</evidence>
<dbReference type="Proteomes" id="UP000624325">
    <property type="component" value="Unassembled WGS sequence"/>
</dbReference>
<proteinExistence type="predicted"/>
<dbReference type="RefSeq" id="WP_203703908.1">
    <property type="nucleotide sequence ID" value="NZ_BAAALU010000019.1"/>
</dbReference>
<evidence type="ECO:0000313" key="1">
    <source>
        <dbReference type="EMBL" id="GIF57630.1"/>
    </source>
</evidence>
<dbReference type="EMBL" id="BONC01000025">
    <property type="protein sequence ID" value="GIF57630.1"/>
    <property type="molecule type" value="Genomic_DNA"/>
</dbReference>
<name>A0ABQ4C4D8_9ACTN</name>
<gene>
    <name evidence="1" type="ORF">Air01nite_37250</name>
</gene>
<reference evidence="1 2" key="1">
    <citation type="submission" date="2021-01" db="EMBL/GenBank/DDBJ databases">
        <title>Whole genome shotgun sequence of Asanoa iriomotensis NBRC 100142.</title>
        <authorList>
            <person name="Komaki H."/>
            <person name="Tamura T."/>
        </authorList>
    </citation>
    <scope>NUCLEOTIDE SEQUENCE [LARGE SCALE GENOMIC DNA]</scope>
    <source>
        <strain evidence="1 2">NBRC 100142</strain>
    </source>
</reference>
<comment type="caution">
    <text evidence="1">The sequence shown here is derived from an EMBL/GenBank/DDBJ whole genome shotgun (WGS) entry which is preliminary data.</text>
</comment>
<protein>
    <recommendedName>
        <fullName evidence="3">Transcription factor WhiB</fullName>
    </recommendedName>
</protein>
<keyword evidence="2" id="KW-1185">Reference proteome</keyword>